<dbReference type="STRING" id="180332.GCA_000797495_03422"/>
<accession>A0A4U8Q0D1</accession>
<dbReference type="Proteomes" id="UP000306509">
    <property type="component" value="Unassembled WGS sequence"/>
</dbReference>
<dbReference type="PROSITE" id="PS00356">
    <property type="entry name" value="HTH_LACI_1"/>
    <property type="match status" value="1"/>
</dbReference>
<gene>
    <name evidence="5" type="primary">galR</name>
    <name evidence="5" type="ORF">DSM106044_05037</name>
</gene>
<dbReference type="SMART" id="SM00354">
    <property type="entry name" value="HTH_LACI"/>
    <property type="match status" value="1"/>
</dbReference>
<dbReference type="PANTHER" id="PTHR30146:SF145">
    <property type="entry name" value="RIBOSE OPERON REPRESSOR"/>
    <property type="match status" value="1"/>
</dbReference>
<evidence type="ECO:0000256" key="2">
    <source>
        <dbReference type="ARBA" id="ARBA00023125"/>
    </source>
</evidence>
<protein>
    <submittedName>
        <fullName evidence="5">Galactose operon repressor</fullName>
    </submittedName>
</protein>
<dbReference type="CDD" id="cd01392">
    <property type="entry name" value="HTH_LacI"/>
    <property type="match status" value="1"/>
</dbReference>
<dbReference type="Pfam" id="PF00356">
    <property type="entry name" value="LacI"/>
    <property type="match status" value="1"/>
</dbReference>
<dbReference type="InterPro" id="IPR000843">
    <property type="entry name" value="HTH_LacI"/>
</dbReference>
<dbReference type="InterPro" id="IPR006059">
    <property type="entry name" value="SBP"/>
</dbReference>
<dbReference type="Pfam" id="PF00532">
    <property type="entry name" value="Peripla_BP_1"/>
    <property type="match status" value="1"/>
</dbReference>
<proteinExistence type="predicted"/>
<dbReference type="InterPro" id="IPR010982">
    <property type="entry name" value="Lambda_DNA-bd_dom_sf"/>
</dbReference>
<feature type="domain" description="HTH lacI-type" evidence="4">
    <location>
        <begin position="2"/>
        <end position="55"/>
    </location>
</feature>
<dbReference type="PANTHER" id="PTHR30146">
    <property type="entry name" value="LACI-RELATED TRANSCRIPTIONAL REPRESSOR"/>
    <property type="match status" value="1"/>
</dbReference>
<name>A0A4U8Q0D1_9FIRM</name>
<evidence type="ECO:0000259" key="4">
    <source>
        <dbReference type="PROSITE" id="PS50932"/>
    </source>
</evidence>
<reference evidence="5 6" key="1">
    <citation type="journal article" date="2019" name="Anaerobe">
        <title>Detection of Robinsoniella peoriensis in multiple bone samples of a trauma patient.</title>
        <authorList>
            <person name="Schrottner P."/>
            <person name="Hartwich K."/>
            <person name="Bunk B."/>
            <person name="Schober I."/>
            <person name="Helbig S."/>
            <person name="Rudolph W.W."/>
            <person name="Gunzer F."/>
        </authorList>
    </citation>
    <scope>NUCLEOTIDE SEQUENCE [LARGE SCALE GENOMIC DNA]</scope>
    <source>
        <strain evidence="5 6">DSM 106044</strain>
    </source>
</reference>
<evidence type="ECO:0000256" key="3">
    <source>
        <dbReference type="ARBA" id="ARBA00023163"/>
    </source>
</evidence>
<organism evidence="5 6">
    <name type="scientific">Robinsoniella peoriensis</name>
    <dbReference type="NCBI Taxonomy" id="180332"/>
    <lineage>
        <taxon>Bacteria</taxon>
        <taxon>Bacillati</taxon>
        <taxon>Bacillota</taxon>
        <taxon>Clostridia</taxon>
        <taxon>Lachnospirales</taxon>
        <taxon>Lachnospiraceae</taxon>
        <taxon>Robinsoniella</taxon>
    </lineage>
</organism>
<dbReference type="CDD" id="cd06267">
    <property type="entry name" value="PBP1_LacI_sugar_binding-like"/>
    <property type="match status" value="1"/>
</dbReference>
<dbReference type="Gene3D" id="3.40.50.2300">
    <property type="match status" value="2"/>
</dbReference>
<keyword evidence="3" id="KW-0804">Transcription</keyword>
<dbReference type="Gene3D" id="1.10.260.40">
    <property type="entry name" value="lambda repressor-like DNA-binding domains"/>
    <property type="match status" value="1"/>
</dbReference>
<dbReference type="AlphaFoldDB" id="A0A4U8Q0D1"/>
<keyword evidence="6" id="KW-1185">Reference proteome</keyword>
<dbReference type="SUPFAM" id="SSF53850">
    <property type="entry name" value="Periplasmic binding protein-like II"/>
    <property type="match status" value="1"/>
</dbReference>
<dbReference type="PROSITE" id="PS50932">
    <property type="entry name" value="HTH_LACI_2"/>
    <property type="match status" value="1"/>
</dbReference>
<dbReference type="EMBL" id="QGQD01000104">
    <property type="protein sequence ID" value="TLC98131.1"/>
    <property type="molecule type" value="Genomic_DNA"/>
</dbReference>
<keyword evidence="1" id="KW-0805">Transcription regulation</keyword>
<dbReference type="InterPro" id="IPR028082">
    <property type="entry name" value="Peripla_BP_I"/>
</dbReference>
<dbReference type="SUPFAM" id="SSF47413">
    <property type="entry name" value="lambda repressor-like DNA-binding domains"/>
    <property type="match status" value="1"/>
</dbReference>
<sequence length="737" mass="83675">MSTIKDVAKLAQVSIGTVSNVINGKTINEDLIQRVEQAMEQLSYRPDANARNLKITKSNMIGIILPNVVQQEYAVFLEKAESLLKSNGYEIFLKLGKNNKMIEKRAIESCYNQGVAGILFYSNIKKKREFFEKNSEAPMVVIGRTVIPDLEVDQIVIDYREAFEKALRKLKEQGMQKVGIIMEKCLLEGGGLLEIYYKYYSNQSMVKTVDSSRERGFQAFFELYYDFPELEAVIAGSDLTAQGIKKAQKMLELSDVQNIVIKESNWIEDEEEYAAQLSVPFEELAKNAAQRLITAIENPAIHEVLTEIVYATYDQIDSNRDGISKSKAKMRFAMLDGVSARSLQMLAPVYERESGAAVTLELFKYDELETLLYEHAERKDSSYDGFMLDISWLDGMVETGYVKNLDEFYQKNKPYFEGFVKNTLSSYAMYVESLYGIPFMSGFQLLFYQKDLFEDQSLKIRFKRMYGEELEPPKTWAKFNSVAEFFTKKYNPHSPVEYGVSLNQGVNVYTSINYLNHLWAYGGEVIDETGRVVINSNQAIAALRNLKKSFQYTSGEEKYSWVDIADEFKKGNSAMVILYNSDAGDINNYTKSKVAGNVGYSLIPGGTPVLGGWSLSLNAYGRQRAEAGKFLLWACSNANGIPMCLLGGSTLRKEYYERAGQDSLEPWKNHVLKSFEQSRSRRFPEISDDSKHKNKIYTKLIPREIQRVINEEISEQEAVANMEASIKKLVSDSGCGI</sequence>
<dbReference type="InterPro" id="IPR001761">
    <property type="entry name" value="Peripla_BP/Lac1_sug-bd_dom"/>
</dbReference>
<dbReference type="Gene3D" id="3.40.190.10">
    <property type="entry name" value="Periplasmic binding protein-like II"/>
    <property type="match status" value="2"/>
</dbReference>
<evidence type="ECO:0000313" key="5">
    <source>
        <dbReference type="EMBL" id="TLC98131.1"/>
    </source>
</evidence>
<dbReference type="RefSeq" id="WP_161597450.1">
    <property type="nucleotide sequence ID" value="NZ_QGQD01000104.1"/>
</dbReference>
<dbReference type="Pfam" id="PF13416">
    <property type="entry name" value="SBP_bac_8"/>
    <property type="match status" value="1"/>
</dbReference>
<evidence type="ECO:0000313" key="6">
    <source>
        <dbReference type="Proteomes" id="UP000306509"/>
    </source>
</evidence>
<dbReference type="SUPFAM" id="SSF53822">
    <property type="entry name" value="Periplasmic binding protein-like I"/>
    <property type="match status" value="1"/>
</dbReference>
<keyword evidence="2" id="KW-0238">DNA-binding</keyword>
<comment type="caution">
    <text evidence="5">The sequence shown here is derived from an EMBL/GenBank/DDBJ whole genome shotgun (WGS) entry which is preliminary data.</text>
</comment>
<evidence type="ECO:0000256" key="1">
    <source>
        <dbReference type="ARBA" id="ARBA00023015"/>
    </source>
</evidence>
<dbReference type="GO" id="GO:0000976">
    <property type="term" value="F:transcription cis-regulatory region binding"/>
    <property type="evidence" value="ECO:0007669"/>
    <property type="project" value="TreeGrafter"/>
</dbReference>
<dbReference type="GO" id="GO:0003700">
    <property type="term" value="F:DNA-binding transcription factor activity"/>
    <property type="evidence" value="ECO:0007669"/>
    <property type="project" value="TreeGrafter"/>
</dbReference>